<organism evidence="1 2">
    <name type="scientific">Panagrolaimus sp. JU765</name>
    <dbReference type="NCBI Taxonomy" id="591449"/>
    <lineage>
        <taxon>Eukaryota</taxon>
        <taxon>Metazoa</taxon>
        <taxon>Ecdysozoa</taxon>
        <taxon>Nematoda</taxon>
        <taxon>Chromadorea</taxon>
        <taxon>Rhabditida</taxon>
        <taxon>Tylenchina</taxon>
        <taxon>Panagrolaimomorpha</taxon>
        <taxon>Panagrolaimoidea</taxon>
        <taxon>Panagrolaimidae</taxon>
        <taxon>Panagrolaimus</taxon>
    </lineage>
</organism>
<sequence>MVEIREETASHPENSGGGDASNATNTPGPRVSVVDYMKNNAMDTIIFSFRMLTIIFAIQYILPSTDASHSKSVYSKAFIAAGVSYAFRLYQRVGGMFSMQNLNAMLLQTIFMEDSTHYLLYCFTFPMSTPVTMALIPIVALSFYNAIGYVHKLAQETGTGVVFAQKLNDFRAQQSNNILSLVACAEIFNFPVFFALIFTGRCNIFFPFLYFRFLTFRYSSRRNPHTRLVFASLKQNLLQVTNHQSCPAIVRTGILKAINLVEKVAPPVV</sequence>
<accession>A0AC34Q6L9</accession>
<evidence type="ECO:0000313" key="1">
    <source>
        <dbReference type="Proteomes" id="UP000887576"/>
    </source>
</evidence>
<proteinExistence type="predicted"/>
<evidence type="ECO:0000313" key="2">
    <source>
        <dbReference type="WBParaSite" id="JU765_v2.g13243.t1"/>
    </source>
</evidence>
<dbReference type="WBParaSite" id="JU765_v2.g13243.t1">
    <property type="protein sequence ID" value="JU765_v2.g13243.t1"/>
    <property type="gene ID" value="JU765_v2.g13243"/>
</dbReference>
<protein>
    <submittedName>
        <fullName evidence="2">Transmembrane protein 33</fullName>
    </submittedName>
</protein>
<dbReference type="Proteomes" id="UP000887576">
    <property type="component" value="Unplaced"/>
</dbReference>
<reference evidence="2" key="1">
    <citation type="submission" date="2022-11" db="UniProtKB">
        <authorList>
            <consortium name="WormBaseParasite"/>
        </authorList>
    </citation>
    <scope>IDENTIFICATION</scope>
</reference>
<name>A0AC34Q6L9_9BILA</name>